<evidence type="ECO:0000313" key="2">
    <source>
        <dbReference type="EMBL" id="CAL1388455.1"/>
    </source>
</evidence>
<protein>
    <submittedName>
        <fullName evidence="2">Uncharacterized protein</fullName>
    </submittedName>
</protein>
<feature type="compositionally biased region" description="Polar residues" evidence="1">
    <location>
        <begin position="9"/>
        <end position="22"/>
    </location>
</feature>
<dbReference type="Proteomes" id="UP001497516">
    <property type="component" value="Chromosome 5"/>
</dbReference>
<feature type="region of interest" description="Disordered" evidence="1">
    <location>
        <begin position="1"/>
        <end position="94"/>
    </location>
</feature>
<dbReference type="AlphaFoldDB" id="A0AAV2ER49"/>
<feature type="compositionally biased region" description="Low complexity" evidence="1">
    <location>
        <begin position="33"/>
        <end position="60"/>
    </location>
</feature>
<reference evidence="2 3" key="1">
    <citation type="submission" date="2024-04" db="EMBL/GenBank/DDBJ databases">
        <authorList>
            <person name="Fracassetti M."/>
        </authorList>
    </citation>
    <scope>NUCLEOTIDE SEQUENCE [LARGE SCALE GENOMIC DNA]</scope>
</reference>
<sequence length="116" mass="12291">MVQEVAASHDSNTLETQEADPQTPSPFTPARESSSNPITTSPSPTALPSSSSTEASPNLTADPGATTTSLPPADPQPPAQPAQRHSTRVTQPPVRLRDYVVELPGHVPIMLKFITR</sequence>
<name>A0AAV2ER49_9ROSI</name>
<proteinExistence type="predicted"/>
<accession>A0AAV2ER49</accession>
<gene>
    <name evidence="2" type="ORF">LTRI10_LOCUS29383</name>
</gene>
<keyword evidence="3" id="KW-1185">Reference proteome</keyword>
<evidence type="ECO:0000256" key="1">
    <source>
        <dbReference type="SAM" id="MobiDB-lite"/>
    </source>
</evidence>
<organism evidence="2 3">
    <name type="scientific">Linum trigynum</name>
    <dbReference type="NCBI Taxonomy" id="586398"/>
    <lineage>
        <taxon>Eukaryota</taxon>
        <taxon>Viridiplantae</taxon>
        <taxon>Streptophyta</taxon>
        <taxon>Embryophyta</taxon>
        <taxon>Tracheophyta</taxon>
        <taxon>Spermatophyta</taxon>
        <taxon>Magnoliopsida</taxon>
        <taxon>eudicotyledons</taxon>
        <taxon>Gunneridae</taxon>
        <taxon>Pentapetalae</taxon>
        <taxon>rosids</taxon>
        <taxon>fabids</taxon>
        <taxon>Malpighiales</taxon>
        <taxon>Linaceae</taxon>
        <taxon>Linum</taxon>
    </lineage>
</organism>
<dbReference type="EMBL" id="OZ034818">
    <property type="protein sequence ID" value="CAL1388455.1"/>
    <property type="molecule type" value="Genomic_DNA"/>
</dbReference>
<evidence type="ECO:0000313" key="3">
    <source>
        <dbReference type="Proteomes" id="UP001497516"/>
    </source>
</evidence>